<evidence type="ECO:0000313" key="3">
    <source>
        <dbReference type="Proteomes" id="UP000178198"/>
    </source>
</evidence>
<keyword evidence="3" id="KW-1185">Reference proteome</keyword>
<dbReference type="RefSeq" id="WP_071184956.1">
    <property type="nucleotide sequence ID" value="NZ_CP017774.1"/>
</dbReference>
<evidence type="ECO:0000256" key="1">
    <source>
        <dbReference type="SAM" id="SignalP"/>
    </source>
</evidence>
<evidence type="ECO:0008006" key="4">
    <source>
        <dbReference type="Google" id="ProtNLM"/>
    </source>
</evidence>
<dbReference type="Proteomes" id="UP000178198">
    <property type="component" value="Chromosome"/>
</dbReference>
<gene>
    <name evidence="2" type="ORF">BIW12_09810</name>
</gene>
<accession>A0A1D9PAX0</accession>
<protein>
    <recommendedName>
        <fullName evidence="4">3-keto-disaccharide hydrolase domain-containing protein</fullName>
    </recommendedName>
</protein>
<sequence length="220" mass="25191">MRKKILLFLVLVLAIETSSAQKVKKINLHTEIKKNRLHIANRIASPLNDKKYQGLELNEKEGEGIVWLQNQNFSKGSIEIDVKGQDVFQKSFLGIAFHGQNDSIYEAVYFRPFNFYAQDSVRRIHAVQYIAHPKFGWEKLRKERNAEFEKAIPNAPDPNGWFYARIEISATEVAVFIEKNLNPVLHVKRLSPYSDGKVGLFVGDNSGGKFANLKIVRFKS</sequence>
<organism evidence="2 3">
    <name type="scientific">Flavobacterium commune</name>
    <dbReference type="NCBI Taxonomy" id="1306519"/>
    <lineage>
        <taxon>Bacteria</taxon>
        <taxon>Pseudomonadati</taxon>
        <taxon>Bacteroidota</taxon>
        <taxon>Flavobacteriia</taxon>
        <taxon>Flavobacteriales</taxon>
        <taxon>Flavobacteriaceae</taxon>
        <taxon>Flavobacterium</taxon>
    </lineage>
</organism>
<feature type="chain" id="PRO_5009444426" description="3-keto-disaccharide hydrolase domain-containing protein" evidence="1">
    <location>
        <begin position="21"/>
        <end position="220"/>
    </location>
</feature>
<dbReference type="EMBL" id="CP017774">
    <property type="protein sequence ID" value="AOZ99709.1"/>
    <property type="molecule type" value="Genomic_DNA"/>
</dbReference>
<dbReference type="OrthoDB" id="118532at2"/>
<name>A0A1D9PAX0_9FLAO</name>
<reference evidence="2 3" key="1">
    <citation type="submission" date="2016-10" db="EMBL/GenBank/DDBJ databases">
        <title>Complete Genome Sequence of Flavobacterium sp. PK15.</title>
        <authorList>
            <person name="Ekwe A."/>
            <person name="Kim S.B."/>
        </authorList>
    </citation>
    <scope>NUCLEOTIDE SEQUENCE [LARGE SCALE GENOMIC DNA]</scope>
    <source>
        <strain evidence="2 3">PK15</strain>
    </source>
</reference>
<proteinExistence type="predicted"/>
<feature type="signal peptide" evidence="1">
    <location>
        <begin position="1"/>
        <end position="20"/>
    </location>
</feature>
<dbReference type="AlphaFoldDB" id="A0A1D9PAX0"/>
<dbReference type="Gene3D" id="2.60.120.560">
    <property type="entry name" value="Exo-inulinase, domain 1"/>
    <property type="match status" value="1"/>
</dbReference>
<keyword evidence="1" id="KW-0732">Signal</keyword>
<evidence type="ECO:0000313" key="2">
    <source>
        <dbReference type="EMBL" id="AOZ99709.1"/>
    </source>
</evidence>
<dbReference type="KEGG" id="fcm:BIW12_09810"/>
<dbReference type="STRING" id="1306519.BIW12_09810"/>